<gene>
    <name evidence="2" type="ORF">NCTC13635_06922</name>
    <name evidence="1" type="ORF">NCTC5047_02248</name>
</gene>
<reference evidence="2 4" key="2">
    <citation type="submission" date="2018-12" db="EMBL/GenBank/DDBJ databases">
        <authorList>
            <consortium name="Pathogen Informatics"/>
        </authorList>
    </citation>
    <scope>NUCLEOTIDE SEQUENCE [LARGE SCALE GENOMIC DNA]</scope>
    <source>
        <strain evidence="2 4">NCTC13635</strain>
    </source>
</reference>
<dbReference type="Proteomes" id="UP000254340">
    <property type="component" value="Unassembled WGS sequence"/>
</dbReference>
<accession>A0A377WWQ6</accession>
<evidence type="ECO:0000313" key="2">
    <source>
        <dbReference type="EMBL" id="VEB07616.1"/>
    </source>
</evidence>
<evidence type="ECO:0000313" key="3">
    <source>
        <dbReference type="Proteomes" id="UP000254340"/>
    </source>
</evidence>
<dbReference type="AlphaFoldDB" id="A0A377WWQ6"/>
<evidence type="ECO:0000313" key="1">
    <source>
        <dbReference type="EMBL" id="STT79760.1"/>
    </source>
</evidence>
<dbReference type="EMBL" id="UGLH01000005">
    <property type="protein sequence ID" value="STT79760.1"/>
    <property type="molecule type" value="Genomic_DNA"/>
</dbReference>
<organism evidence="1 3">
    <name type="scientific">Klebsiella pneumoniae</name>
    <dbReference type="NCBI Taxonomy" id="573"/>
    <lineage>
        <taxon>Bacteria</taxon>
        <taxon>Pseudomonadati</taxon>
        <taxon>Pseudomonadota</taxon>
        <taxon>Gammaproteobacteria</taxon>
        <taxon>Enterobacterales</taxon>
        <taxon>Enterobacteriaceae</taxon>
        <taxon>Klebsiella/Raoultella group</taxon>
        <taxon>Klebsiella</taxon>
        <taxon>Klebsiella pneumoniae complex</taxon>
    </lineage>
</organism>
<name>A0A377WWQ6_KLEPN</name>
<proteinExistence type="predicted"/>
<dbReference type="Proteomes" id="UP000282433">
    <property type="component" value="Chromosome"/>
</dbReference>
<dbReference type="EMBL" id="LR134162">
    <property type="protein sequence ID" value="VEB07616.1"/>
    <property type="molecule type" value="Genomic_DNA"/>
</dbReference>
<sequence length="36" mass="4138">MRFLRFSNDSHQTPIGLLHPETGFIGITNFLKHALQ</sequence>
<reference evidence="1 3" key="1">
    <citation type="submission" date="2018-06" db="EMBL/GenBank/DDBJ databases">
        <authorList>
            <consortium name="Pathogen Informatics"/>
            <person name="Doyle S."/>
        </authorList>
    </citation>
    <scope>NUCLEOTIDE SEQUENCE [LARGE SCALE GENOMIC DNA]</scope>
    <source>
        <strain evidence="1 3">NCTC5047</strain>
    </source>
</reference>
<protein>
    <submittedName>
        <fullName evidence="1">Uncharacterized protein</fullName>
    </submittedName>
</protein>
<evidence type="ECO:0000313" key="4">
    <source>
        <dbReference type="Proteomes" id="UP000282433"/>
    </source>
</evidence>